<feature type="transmembrane region" description="Helical" evidence="1">
    <location>
        <begin position="94"/>
        <end position="115"/>
    </location>
</feature>
<feature type="transmembrane region" description="Helical" evidence="1">
    <location>
        <begin position="121"/>
        <end position="140"/>
    </location>
</feature>
<dbReference type="PANTHER" id="PTHR22911">
    <property type="entry name" value="ACYL-MALONYL CONDENSING ENZYME-RELATED"/>
    <property type="match status" value="1"/>
</dbReference>
<dbReference type="EMBL" id="REFZ01000002">
    <property type="protein sequence ID" value="RQH02448.1"/>
    <property type="molecule type" value="Genomic_DNA"/>
</dbReference>
<keyword evidence="1" id="KW-0812">Transmembrane</keyword>
<feature type="transmembrane region" description="Helical" evidence="1">
    <location>
        <begin position="6"/>
        <end position="28"/>
    </location>
</feature>
<gene>
    <name evidence="3" type="ORF">EA472_03870</name>
</gene>
<feature type="transmembrane region" description="Helical" evidence="1">
    <location>
        <begin position="35"/>
        <end position="56"/>
    </location>
</feature>
<feature type="transmembrane region" description="Helical" evidence="1">
    <location>
        <begin position="152"/>
        <end position="169"/>
    </location>
</feature>
<feature type="transmembrane region" description="Helical" evidence="1">
    <location>
        <begin position="62"/>
        <end position="82"/>
    </location>
</feature>
<feature type="transmembrane region" description="Helical" evidence="1">
    <location>
        <begin position="181"/>
        <end position="204"/>
    </location>
</feature>
<dbReference type="Gene3D" id="1.10.3730.20">
    <property type="match status" value="1"/>
</dbReference>
<dbReference type="InterPro" id="IPR000620">
    <property type="entry name" value="EamA_dom"/>
</dbReference>
<dbReference type="OrthoDB" id="282690at2157"/>
<keyword evidence="4" id="KW-1185">Reference proteome</keyword>
<feature type="domain" description="EamA" evidence="2">
    <location>
        <begin position="188"/>
        <end position="289"/>
    </location>
</feature>
<feature type="transmembrane region" description="Helical" evidence="1">
    <location>
        <begin position="270"/>
        <end position="289"/>
    </location>
</feature>
<feature type="transmembrane region" description="Helical" evidence="1">
    <location>
        <begin position="216"/>
        <end position="237"/>
    </location>
</feature>
<evidence type="ECO:0000259" key="2">
    <source>
        <dbReference type="Pfam" id="PF00892"/>
    </source>
</evidence>
<reference evidence="3 4" key="1">
    <citation type="submission" date="2018-10" db="EMBL/GenBank/DDBJ databases">
        <title>Natrarchaeobius chitinivorans gen. nov., sp. nov., and Natrarchaeobius haloalkaliphilus sp. nov., alkaliphilic, chitin-utilizing haloarchaea from hypersaline alkaline lakes.</title>
        <authorList>
            <person name="Sorokin D.Y."/>
            <person name="Elcheninov A.G."/>
            <person name="Kostrikina N.A."/>
            <person name="Bale N.J."/>
            <person name="Sinninghe Damste J.S."/>
            <person name="Khijniak T.V."/>
            <person name="Kublanov I.V."/>
            <person name="Toshchakov S.V."/>
        </authorList>
    </citation>
    <scope>NUCLEOTIDE SEQUENCE [LARGE SCALE GENOMIC DNA]</scope>
    <source>
        <strain evidence="3 4">AArcht7</strain>
    </source>
</reference>
<dbReference type="SUPFAM" id="SSF103481">
    <property type="entry name" value="Multidrug resistance efflux transporter EmrE"/>
    <property type="match status" value="2"/>
</dbReference>
<feature type="domain" description="EamA" evidence="2">
    <location>
        <begin position="7"/>
        <end position="136"/>
    </location>
</feature>
<proteinExistence type="predicted"/>
<name>A0A3N6MH81_NATCH</name>
<sequence>MELPVQILLALGTAAAFATSSVLVRFGVERSTPMAAMFATVSVNVVVLWTISLALYDVTIDLWAWRYFILAGVFAPVLGRLCNYVGLERVGVNLTLPISNSNPLISVVLAMVLLGESLTRQGGVGALAAIFGGILLATAGRDDGVADVRYRDLLFPVAGAVIYGSVQLLRNVGMELVPEPAVGAAVNLTTSWLVAAAFFAVAPNHRSALSIPRSDLRYFVLAGVASSLGLISLYAAFRSGTVVVVTPILNATPLFALALTYAFLREREPFTPQVVAGTVLVVAGVALLATST</sequence>
<feature type="transmembrane region" description="Helical" evidence="1">
    <location>
        <begin position="243"/>
        <end position="263"/>
    </location>
</feature>
<keyword evidence="1" id="KW-1133">Transmembrane helix</keyword>
<dbReference type="GO" id="GO:0016020">
    <property type="term" value="C:membrane"/>
    <property type="evidence" value="ECO:0007669"/>
    <property type="project" value="InterPro"/>
</dbReference>
<dbReference type="AlphaFoldDB" id="A0A3N6MH81"/>
<dbReference type="PANTHER" id="PTHR22911:SF137">
    <property type="entry name" value="SOLUTE CARRIER FAMILY 35 MEMBER G2-RELATED"/>
    <property type="match status" value="1"/>
</dbReference>
<evidence type="ECO:0000313" key="4">
    <source>
        <dbReference type="Proteomes" id="UP000281431"/>
    </source>
</evidence>
<protein>
    <submittedName>
        <fullName evidence="3">DMT family transporter</fullName>
    </submittedName>
</protein>
<organism evidence="3 4">
    <name type="scientific">Natrarchaeobius chitinivorans</name>
    <dbReference type="NCBI Taxonomy" id="1679083"/>
    <lineage>
        <taxon>Archaea</taxon>
        <taxon>Methanobacteriati</taxon>
        <taxon>Methanobacteriota</taxon>
        <taxon>Stenosarchaea group</taxon>
        <taxon>Halobacteria</taxon>
        <taxon>Halobacteriales</taxon>
        <taxon>Natrialbaceae</taxon>
        <taxon>Natrarchaeobius</taxon>
    </lineage>
</organism>
<evidence type="ECO:0000256" key="1">
    <source>
        <dbReference type="SAM" id="Phobius"/>
    </source>
</evidence>
<dbReference type="Proteomes" id="UP000281431">
    <property type="component" value="Unassembled WGS sequence"/>
</dbReference>
<comment type="caution">
    <text evidence="3">The sequence shown here is derived from an EMBL/GenBank/DDBJ whole genome shotgun (WGS) entry which is preliminary data.</text>
</comment>
<accession>A0A3N6MH81</accession>
<dbReference type="Pfam" id="PF00892">
    <property type="entry name" value="EamA"/>
    <property type="match status" value="2"/>
</dbReference>
<keyword evidence="1" id="KW-0472">Membrane</keyword>
<dbReference type="InterPro" id="IPR037185">
    <property type="entry name" value="EmrE-like"/>
</dbReference>
<evidence type="ECO:0000313" key="3">
    <source>
        <dbReference type="EMBL" id="RQH02448.1"/>
    </source>
</evidence>